<gene>
    <name evidence="1" type="ORF">FHP25_19820</name>
</gene>
<comment type="caution">
    <text evidence="1">The sequence shown here is derived from an EMBL/GenBank/DDBJ whole genome shotgun (WGS) entry which is preliminary data.</text>
</comment>
<name>A0A5C8PK76_9HYPH</name>
<keyword evidence="2" id="KW-1185">Reference proteome</keyword>
<protein>
    <recommendedName>
        <fullName evidence="3">Transglutaminase domain-containing protein</fullName>
    </recommendedName>
</protein>
<dbReference type="AlphaFoldDB" id="A0A5C8PK76"/>
<evidence type="ECO:0000313" key="1">
    <source>
        <dbReference type="EMBL" id="TXL73663.1"/>
    </source>
</evidence>
<evidence type="ECO:0008006" key="3">
    <source>
        <dbReference type="Google" id="ProtNLM"/>
    </source>
</evidence>
<dbReference type="EMBL" id="VDUZ01000023">
    <property type="protein sequence ID" value="TXL73663.1"/>
    <property type="molecule type" value="Genomic_DNA"/>
</dbReference>
<reference evidence="1 2" key="1">
    <citation type="submission" date="2019-06" db="EMBL/GenBank/DDBJ databases">
        <title>New taxonomy in bacterial strain CC-CFT640, isolated from vineyard.</title>
        <authorList>
            <person name="Lin S.-Y."/>
            <person name="Tsai C.-F."/>
            <person name="Young C.-C."/>
        </authorList>
    </citation>
    <scope>NUCLEOTIDE SEQUENCE [LARGE SCALE GENOMIC DNA]</scope>
    <source>
        <strain evidence="1 2">CC-CFT640</strain>
    </source>
</reference>
<dbReference type="OrthoDB" id="7375160at2"/>
<organism evidence="1 2">
    <name type="scientific">Vineibacter terrae</name>
    <dbReference type="NCBI Taxonomy" id="2586908"/>
    <lineage>
        <taxon>Bacteria</taxon>
        <taxon>Pseudomonadati</taxon>
        <taxon>Pseudomonadota</taxon>
        <taxon>Alphaproteobacteria</taxon>
        <taxon>Hyphomicrobiales</taxon>
        <taxon>Vineibacter</taxon>
    </lineage>
</organism>
<sequence length="231" mass="25320">MRQAAAGWTEVTLQIERRPMAVDTMGISYRLLGPPPLLGEAGRQIKDTIEQGRARYTSAYLRRVDGSTISVDYVAATRRYVRALWPLAQALLAIAGNADERTRLALALSFFQAIPYDELTDRVRNGGYDFAPPPTLVDLNRGDCDSKAVALACVLRAVMPGRLSAMATMPGHAILAVDVPWREGDAWVRRDGRVFIAVEAAGPAMAPVGQVAPQTARFLDRQQFSVWPLRA</sequence>
<dbReference type="Proteomes" id="UP000321638">
    <property type="component" value="Unassembled WGS sequence"/>
</dbReference>
<evidence type="ECO:0000313" key="2">
    <source>
        <dbReference type="Proteomes" id="UP000321638"/>
    </source>
</evidence>
<proteinExistence type="predicted"/>
<accession>A0A5C8PK76</accession>